<name>A0A161Y191_9BACI</name>
<comment type="caution">
    <text evidence="1">The sequence shown here is derived from an EMBL/GenBank/DDBJ whole genome shotgun (WGS) entry which is preliminary data.</text>
</comment>
<organism evidence="1 2">
    <name type="scientific">Aeribacillus pallidus</name>
    <dbReference type="NCBI Taxonomy" id="33936"/>
    <lineage>
        <taxon>Bacteria</taxon>
        <taxon>Bacillati</taxon>
        <taxon>Bacillota</taxon>
        <taxon>Bacilli</taxon>
        <taxon>Bacillales</taxon>
        <taxon>Bacillaceae</taxon>
        <taxon>Aeribacillus</taxon>
    </lineage>
</organism>
<gene>
    <name evidence="1" type="ORF">AZI98_14260</name>
</gene>
<evidence type="ECO:0008006" key="3">
    <source>
        <dbReference type="Google" id="ProtNLM"/>
    </source>
</evidence>
<dbReference type="AlphaFoldDB" id="A0A161Y191"/>
<keyword evidence="2" id="KW-1185">Reference proteome</keyword>
<dbReference type="EMBL" id="LWBR01000053">
    <property type="protein sequence ID" value="KZN95392.1"/>
    <property type="molecule type" value="Genomic_DNA"/>
</dbReference>
<evidence type="ECO:0000313" key="2">
    <source>
        <dbReference type="Proteomes" id="UP000076476"/>
    </source>
</evidence>
<reference evidence="1 2" key="1">
    <citation type="submission" date="2016-04" db="EMBL/GenBank/DDBJ databases">
        <title>Draft genome sequence of Aeribacillus pallidus 8m3 from petroleum reservoir.</title>
        <authorList>
            <person name="Poltaraus A.B."/>
            <person name="Nazina T.N."/>
            <person name="Tourova T.P."/>
            <person name="Malakho S.M."/>
            <person name="Korshunova A.V."/>
            <person name="Sokolova D.S."/>
        </authorList>
    </citation>
    <scope>NUCLEOTIDE SEQUENCE [LARGE SCALE GENOMIC DNA]</scope>
    <source>
        <strain evidence="1 2">8m3</strain>
    </source>
</reference>
<dbReference type="Proteomes" id="UP000076476">
    <property type="component" value="Unassembled WGS sequence"/>
</dbReference>
<proteinExistence type="predicted"/>
<evidence type="ECO:0000313" key="1">
    <source>
        <dbReference type="EMBL" id="KZN95392.1"/>
    </source>
</evidence>
<accession>A0A161Y191</accession>
<protein>
    <recommendedName>
        <fullName evidence="3">Transposase IS701-like DDE domain-containing protein</fullName>
    </recommendedName>
</protein>
<sequence>MMLHRVECIAKQENQAIFVSIDDTICQKTKPSSRAKHAIQGSDWIIPTQIKKSIWGHSPVWLMVHTMTQAFPFAFHLYDKAAGKSKGELAIEMLSSFLPVNAISSSLMITRFSFLTFVIMIILPDFLGKEKAPACRVLGTTNKRSKYIK</sequence>
<dbReference type="STRING" id="33936.AZI98_14260"/>